<feature type="transmembrane region" description="Helical" evidence="8">
    <location>
        <begin position="465"/>
        <end position="485"/>
    </location>
</feature>
<feature type="domain" description="CSC1/OSCA1-like 7TM region" evidence="10">
    <location>
        <begin position="987"/>
        <end position="1265"/>
    </location>
</feature>
<dbReference type="GO" id="GO:0005227">
    <property type="term" value="F:calcium-activated cation channel activity"/>
    <property type="evidence" value="ECO:0007669"/>
    <property type="project" value="InterPro"/>
</dbReference>
<feature type="transmembrane region" description="Helical" evidence="8">
    <location>
        <begin position="987"/>
        <end position="1008"/>
    </location>
</feature>
<dbReference type="InterPro" id="IPR022257">
    <property type="entry name" value="PHM7_ext"/>
</dbReference>
<evidence type="ECO:0008006" key="16">
    <source>
        <dbReference type="Google" id="ProtNLM"/>
    </source>
</evidence>
<protein>
    <recommendedName>
        <fullName evidence="16">DUF221 domain protein</fullName>
    </recommendedName>
</protein>
<feature type="region of interest" description="Disordered" evidence="7">
    <location>
        <begin position="1391"/>
        <end position="1410"/>
    </location>
</feature>
<organism evidence="14 15">
    <name type="scientific">Fusarium fujikuroi</name>
    <name type="common">Bakanae and foot rot disease fungus</name>
    <name type="synonym">Gibberella fujikuroi</name>
    <dbReference type="NCBI Taxonomy" id="5127"/>
    <lineage>
        <taxon>Eukaryota</taxon>
        <taxon>Fungi</taxon>
        <taxon>Dikarya</taxon>
        <taxon>Ascomycota</taxon>
        <taxon>Pezizomycotina</taxon>
        <taxon>Sordariomycetes</taxon>
        <taxon>Hypocreomycetidae</taxon>
        <taxon>Hypocreales</taxon>
        <taxon>Nectriaceae</taxon>
        <taxon>Fusarium</taxon>
        <taxon>Fusarium fujikuroi species complex</taxon>
    </lineage>
</organism>
<feature type="transmembrane region" description="Helical" evidence="8">
    <location>
        <begin position="1079"/>
        <end position="1101"/>
    </location>
</feature>
<feature type="chain" id="PRO_5040327077" description="DUF221 domain protein" evidence="9">
    <location>
        <begin position="22"/>
        <end position="1518"/>
    </location>
</feature>
<evidence type="ECO:0000256" key="5">
    <source>
        <dbReference type="ARBA" id="ARBA00022989"/>
    </source>
</evidence>
<accession>A0A9Q9U4V9</accession>
<feature type="compositionally biased region" description="Basic and acidic residues" evidence="7">
    <location>
        <begin position="718"/>
        <end position="728"/>
    </location>
</feature>
<comment type="similarity">
    <text evidence="2">Belongs to the CSC1 (TC 1.A.17) family.</text>
</comment>
<feature type="transmembrane region" description="Helical" evidence="8">
    <location>
        <begin position="1280"/>
        <end position="1300"/>
    </location>
</feature>
<evidence type="ECO:0000256" key="7">
    <source>
        <dbReference type="SAM" id="MobiDB-lite"/>
    </source>
</evidence>
<evidence type="ECO:0000259" key="12">
    <source>
        <dbReference type="Pfam" id="PF13967"/>
    </source>
</evidence>
<feature type="region of interest" description="Disordered" evidence="7">
    <location>
        <begin position="582"/>
        <end position="635"/>
    </location>
</feature>
<evidence type="ECO:0000256" key="1">
    <source>
        <dbReference type="ARBA" id="ARBA00004141"/>
    </source>
</evidence>
<evidence type="ECO:0000313" key="14">
    <source>
        <dbReference type="EMBL" id="VTT56862.1"/>
    </source>
</evidence>
<feature type="signal peptide" evidence="9">
    <location>
        <begin position="1"/>
        <end position="21"/>
    </location>
</feature>
<evidence type="ECO:0000259" key="11">
    <source>
        <dbReference type="Pfam" id="PF12621"/>
    </source>
</evidence>
<feature type="transmembrane region" description="Helical" evidence="8">
    <location>
        <begin position="404"/>
        <end position="425"/>
    </location>
</feature>
<feature type="region of interest" description="Disordered" evidence="7">
    <location>
        <begin position="701"/>
        <end position="775"/>
    </location>
</feature>
<feature type="region of interest" description="Disordered" evidence="7">
    <location>
        <begin position="284"/>
        <end position="308"/>
    </location>
</feature>
<feature type="domain" description="CSC1/OSCA1-like N-terminal transmembrane" evidence="12">
    <location>
        <begin position="321"/>
        <end position="486"/>
    </location>
</feature>
<feature type="compositionally biased region" description="Basic and acidic residues" evidence="7">
    <location>
        <begin position="1343"/>
        <end position="1354"/>
    </location>
</feature>
<dbReference type="InterPro" id="IPR003864">
    <property type="entry name" value="CSC1/OSCA1-like_7TM"/>
</dbReference>
<evidence type="ECO:0000256" key="6">
    <source>
        <dbReference type="ARBA" id="ARBA00023136"/>
    </source>
</evidence>
<dbReference type="Pfam" id="PF14703">
    <property type="entry name" value="PHM7_cyt"/>
    <property type="match status" value="2"/>
</dbReference>
<evidence type="ECO:0000256" key="8">
    <source>
        <dbReference type="SAM" id="Phobius"/>
    </source>
</evidence>
<dbReference type="GO" id="GO:0005886">
    <property type="term" value="C:plasma membrane"/>
    <property type="evidence" value="ECO:0007669"/>
    <property type="project" value="TreeGrafter"/>
</dbReference>
<feature type="region of interest" description="Disordered" evidence="7">
    <location>
        <begin position="1341"/>
        <end position="1365"/>
    </location>
</feature>
<dbReference type="PANTHER" id="PTHR13018:SF20">
    <property type="entry name" value="SPORULATION-SPECIFIC PROTEIN 75"/>
    <property type="match status" value="1"/>
</dbReference>
<feature type="compositionally biased region" description="Basic and acidic residues" evidence="7">
    <location>
        <begin position="595"/>
        <end position="614"/>
    </location>
</feature>
<feature type="domain" description="CSC1/OSCA1-like cytosolic" evidence="13">
    <location>
        <begin position="866"/>
        <end position="973"/>
    </location>
</feature>
<evidence type="ECO:0000256" key="2">
    <source>
        <dbReference type="ARBA" id="ARBA00007779"/>
    </source>
</evidence>
<feature type="compositionally biased region" description="Polar residues" evidence="7">
    <location>
        <begin position="701"/>
        <end position="717"/>
    </location>
</feature>
<name>A0A9Q9U4V9_FUSFU</name>
<sequence length="1518" mass="170923">MKSSLFLASSLLALFPSCLHAMAIQGFPEDVRIGEPTFVDRGNTTTTKRQVADPPDNCWVQGLGQSSYWFLPVYSGDDVYACIMARKMMTGSSWVCPRDDWWPDSYVDEIVSAGQEQIFKEGGGKTTEKGVFKARFEGTTRKIEDKEGMSALFDMLFRYTLPNCDASYSLCVTKSRHYYYQYKGDTIGIKHKESDCRGWFGIGGDTYAYCPGEQAFLIFSPFGALALLSPPVLKFQTVDGFDFDMSSTDSDASASATDSATGTAASVTSSIASSLLSSAISASQTLSPSRTSPDRPTTTTSTFQGDSTSAADKDKGIGVVSFLTAVAVAVAVFAVQILLFLILRNKLARIFKPKTYLVPERERTESPPSKPLAMLKTLWHYGDREVIEKCGLDAYFFLRYLKTLLIIFLPIGAIVMPILIPLNYVGGLGQKVDVRDDDDEKNEGTPTGLDTLSWGNVSPKNSSRYTAHLIMAILVVIWVCAVFFFELRVYIKVRQDYLTSAEHRLRASATTVLVNSIPAKWLSEDALMGLFDVFPGGIRNIWLNRDLSSLLDKVKERNKIHLALEQAETDLIKDAKKAQLKQQKAEEKKRRKELKLRAETKQEKADRNAKDDAAAQRMAQSASGTAAGDQHNVPHSVDAGVRESQYETYSHDVEHEHEEQNKKRGFRVPVLGDPLAKVGHGIMGVVSKAGNNVDDTLETTNGFMGLSQSTEPRTMSRNSDRVRERASVDEDELNSPSDTLRVLNNQSRNGRASADSTAAINSPPNREHFGNPGNTVRKLENIDEIYSKEEAKWWEFWKPPPGAYASPVPQGGVSAAFRQKKTNENKPLWQKIKYALPFMSPEDEGEPIEYPTAYNTEYKEDAEPAEWEKYLKKKDRPTHRLPLFGQSWLFGVPFVTKKVDTIYWCREELARLNLEIETDQQHPERFPLANSAFIQFNHQVAAHMACQSVIHHVPRQMAPRMNEISPKDVDWDNMAFSWWQEWLRSGLVFVTVVAMIFLWAIPVAWTAALSQLDNLIRSNQWLSFLKDNDTVHNIAKAVAGVLPAVVLGILLVLIPIILDFLARFRGAKTGSQRAEFVQVFYFAFLFIQVFLIVSIASFFAASLDELVHNVQELQTVSDVLNLLAYNLPSAANYFFSYMILQAMSTSSATLLQLGALVMWYVIAKILDSTARNKWSRNTNLRQVKWGAFFPIYTNFACIGIVYCVIAPLISIFAILTFALLWFAQRYAMLYVTRFEHDTGGVLYPRAINQTFTGIYFMELCMAGLFFLVRDEKDNSVCTPHGIIMIIVLILTVLYQVLLNYSFGPLFRYLPITFEDEAVLRDQAFQRAQDRRLGLLDDDELAEERDSSDYQEKDQQSQNGQGIEMRKFGTIRRPVKQVGTWAKDGGNQLRKLAGVSKDKDKSKRASEYRRKHRQKDIEAQLAIGEALFGGIHDEIEDLTPGERDALVRHAFQHEALRARRPTVWIPHDDLGISDDEIRRTQAYSEHIWISNEGTALDSKVRVVYGRAPPDFSEVDLINL</sequence>
<dbReference type="Pfam" id="PF12621">
    <property type="entry name" value="PHM7_ext"/>
    <property type="match status" value="1"/>
</dbReference>
<feature type="transmembrane region" description="Helical" evidence="8">
    <location>
        <begin position="1134"/>
        <end position="1162"/>
    </location>
</feature>
<reference evidence="14" key="1">
    <citation type="submission" date="2019-05" db="EMBL/GenBank/DDBJ databases">
        <authorList>
            <person name="Piombo E."/>
        </authorList>
    </citation>
    <scope>NUCLEOTIDE SEQUENCE</scope>
    <source>
        <strain evidence="14">C2S</strain>
    </source>
</reference>
<evidence type="ECO:0000256" key="4">
    <source>
        <dbReference type="ARBA" id="ARBA00022692"/>
    </source>
</evidence>
<feature type="transmembrane region" description="Helical" evidence="8">
    <location>
        <begin position="1034"/>
        <end position="1058"/>
    </location>
</feature>
<feature type="transmembrane region" description="Helical" evidence="8">
    <location>
        <begin position="317"/>
        <end position="343"/>
    </location>
</feature>
<dbReference type="InterPro" id="IPR032880">
    <property type="entry name" value="CSC1/OSCA1-like_N"/>
</dbReference>
<keyword evidence="6 8" id="KW-0472">Membrane</keyword>
<feature type="compositionally biased region" description="Polar residues" evidence="7">
    <location>
        <begin position="734"/>
        <end position="764"/>
    </location>
</feature>
<comment type="subcellular location">
    <subcellularLocation>
        <location evidence="1">Membrane</location>
        <topology evidence="1">Multi-pass membrane protein</topology>
    </subcellularLocation>
</comment>
<evidence type="ECO:0000256" key="3">
    <source>
        <dbReference type="ARBA" id="ARBA00022448"/>
    </source>
</evidence>
<keyword evidence="5 8" id="KW-1133">Transmembrane helix</keyword>
<comment type="caution">
    <text evidence="14">The sequence shown here is derived from an EMBL/GenBank/DDBJ whole genome shotgun (WGS) entry which is preliminary data.</text>
</comment>
<dbReference type="InterPro" id="IPR027815">
    <property type="entry name" value="CSC1/OSCA1-like_cyt"/>
</dbReference>
<evidence type="ECO:0000313" key="15">
    <source>
        <dbReference type="Proteomes" id="UP000760494"/>
    </source>
</evidence>
<keyword evidence="3" id="KW-0813">Transport</keyword>
<feature type="transmembrane region" description="Helical" evidence="8">
    <location>
        <begin position="1208"/>
        <end position="1229"/>
    </location>
</feature>
<dbReference type="InterPro" id="IPR045122">
    <property type="entry name" value="Csc1-like"/>
</dbReference>
<evidence type="ECO:0000259" key="10">
    <source>
        <dbReference type="Pfam" id="PF02714"/>
    </source>
</evidence>
<evidence type="ECO:0000259" key="13">
    <source>
        <dbReference type="Pfam" id="PF14703"/>
    </source>
</evidence>
<feature type="domain" description="CSC1/OSCA1-like cytosolic" evidence="13">
    <location>
        <begin position="510"/>
        <end position="592"/>
    </location>
</feature>
<proteinExistence type="inferred from homology"/>
<dbReference type="Pfam" id="PF13967">
    <property type="entry name" value="RSN1_TM"/>
    <property type="match status" value="1"/>
</dbReference>
<gene>
    <name evidence="14" type="ORF">C2S_13347</name>
</gene>
<dbReference type="Pfam" id="PF02714">
    <property type="entry name" value="RSN1_7TM"/>
    <property type="match status" value="1"/>
</dbReference>
<keyword evidence="9" id="KW-0732">Signal</keyword>
<feature type="domain" description="10TM putative phosphate transporter extracellular tail" evidence="11">
    <location>
        <begin position="1440"/>
        <end position="1509"/>
    </location>
</feature>
<feature type="transmembrane region" description="Helical" evidence="8">
    <location>
        <begin position="1250"/>
        <end position="1268"/>
    </location>
</feature>
<dbReference type="PANTHER" id="PTHR13018">
    <property type="entry name" value="PROBABLE MEMBRANE PROTEIN DUF221-RELATED"/>
    <property type="match status" value="1"/>
</dbReference>
<evidence type="ECO:0000256" key="9">
    <source>
        <dbReference type="SAM" id="SignalP"/>
    </source>
</evidence>
<keyword evidence="4 8" id="KW-0812">Transmembrane</keyword>
<dbReference type="EMBL" id="CABFJX010000004">
    <property type="protein sequence ID" value="VTT56862.1"/>
    <property type="molecule type" value="Genomic_DNA"/>
</dbReference>
<dbReference type="Proteomes" id="UP000760494">
    <property type="component" value="Unassembled WGS sequence"/>
</dbReference>
<feature type="compositionally biased region" description="Basic and acidic residues" evidence="7">
    <location>
        <begin position="1395"/>
        <end position="1407"/>
    </location>
</feature>